<dbReference type="Pfam" id="PF14765">
    <property type="entry name" value="PS-DH"/>
    <property type="match status" value="1"/>
</dbReference>
<dbReference type="SUPFAM" id="SSF47336">
    <property type="entry name" value="ACP-like"/>
    <property type="match status" value="4"/>
</dbReference>
<feature type="region of interest" description="Disordered" evidence="11">
    <location>
        <begin position="2397"/>
        <end position="2424"/>
    </location>
</feature>
<dbReference type="InterPro" id="IPR036291">
    <property type="entry name" value="NAD(P)-bd_dom_sf"/>
</dbReference>
<feature type="region of interest" description="Disordered" evidence="11">
    <location>
        <begin position="4035"/>
        <end position="4061"/>
    </location>
</feature>
<dbReference type="SMART" id="SM00822">
    <property type="entry name" value="PKS_KR"/>
    <property type="match status" value="2"/>
</dbReference>
<feature type="domain" description="Ketosynthase family 3 (KS3)" evidence="13">
    <location>
        <begin position="2549"/>
        <end position="2968"/>
    </location>
</feature>
<keyword evidence="4" id="KW-0963">Cytoplasm</keyword>
<dbReference type="Gene3D" id="3.40.47.10">
    <property type="match status" value="3"/>
</dbReference>
<keyword evidence="5" id="KW-0597">Phosphoprotein</keyword>
<dbReference type="Gene3D" id="3.40.50.150">
    <property type="entry name" value="Vaccinia Virus protein VP39"/>
    <property type="match status" value="1"/>
</dbReference>
<feature type="compositionally biased region" description="Pro residues" evidence="11">
    <location>
        <begin position="1244"/>
        <end position="1256"/>
    </location>
</feature>
<feature type="region of interest" description="Disordered" evidence="11">
    <location>
        <begin position="3261"/>
        <end position="3297"/>
    </location>
</feature>
<dbReference type="PROSITE" id="PS52019">
    <property type="entry name" value="PKS_MFAS_DH"/>
    <property type="match status" value="1"/>
</dbReference>
<dbReference type="InterPro" id="IPR014030">
    <property type="entry name" value="Ketoacyl_synth_N"/>
</dbReference>
<feature type="region of interest" description="Disordered" evidence="11">
    <location>
        <begin position="2915"/>
        <end position="2954"/>
    </location>
</feature>
<dbReference type="PROSITE" id="PS00606">
    <property type="entry name" value="KS3_1"/>
    <property type="match status" value="3"/>
</dbReference>
<dbReference type="Pfam" id="PF00109">
    <property type="entry name" value="ketoacyl-synt"/>
    <property type="match status" value="3"/>
</dbReference>
<dbReference type="Gene3D" id="3.40.50.1820">
    <property type="entry name" value="alpha/beta hydrolase"/>
    <property type="match status" value="2"/>
</dbReference>
<evidence type="ECO:0000313" key="16">
    <source>
        <dbReference type="Proteomes" id="UP001432209"/>
    </source>
</evidence>
<dbReference type="SMART" id="SM00826">
    <property type="entry name" value="PKS_DH"/>
    <property type="match status" value="1"/>
</dbReference>
<feature type="domain" description="Carrier" evidence="12">
    <location>
        <begin position="2428"/>
        <end position="2504"/>
    </location>
</feature>
<dbReference type="InterPro" id="IPR014031">
    <property type="entry name" value="Ketoacyl_synth_C"/>
</dbReference>
<dbReference type="InterPro" id="IPR057326">
    <property type="entry name" value="KR_dom"/>
</dbReference>
<evidence type="ECO:0000256" key="2">
    <source>
        <dbReference type="ARBA" id="ARBA00004792"/>
    </source>
</evidence>
<feature type="compositionally biased region" description="Low complexity" evidence="11">
    <location>
        <begin position="3261"/>
        <end position="3288"/>
    </location>
</feature>
<protein>
    <submittedName>
        <fullName evidence="15">SDR family oxidoreductase</fullName>
    </submittedName>
</protein>
<dbReference type="Pfam" id="PF21089">
    <property type="entry name" value="PKS_DH_N"/>
    <property type="match status" value="1"/>
</dbReference>
<evidence type="ECO:0000256" key="4">
    <source>
        <dbReference type="ARBA" id="ARBA00022490"/>
    </source>
</evidence>
<name>A0ABZ1ZX95_STRNV</name>
<dbReference type="SUPFAM" id="SSF53474">
    <property type="entry name" value="alpha/beta-Hydrolases"/>
    <property type="match status" value="2"/>
</dbReference>
<keyword evidence="3" id="KW-0596">Phosphopantetheine</keyword>
<dbReference type="EMBL" id="CP109495">
    <property type="protein sequence ID" value="WUX50871.1"/>
    <property type="molecule type" value="Genomic_DNA"/>
</dbReference>
<reference evidence="15" key="1">
    <citation type="submission" date="2022-10" db="EMBL/GenBank/DDBJ databases">
        <title>The complete genomes of actinobacterial strains from the NBC collection.</title>
        <authorList>
            <person name="Joergensen T.S."/>
            <person name="Alvarez Arevalo M."/>
            <person name="Sterndorff E.B."/>
            <person name="Faurdal D."/>
            <person name="Vuksanovic O."/>
            <person name="Mourched A.-S."/>
            <person name="Charusanti P."/>
            <person name="Shaw S."/>
            <person name="Blin K."/>
            <person name="Weber T."/>
        </authorList>
    </citation>
    <scope>NUCLEOTIDE SEQUENCE</scope>
    <source>
        <strain evidence="15">NBC_01432</strain>
    </source>
</reference>
<dbReference type="Pfam" id="PF22336">
    <property type="entry name" value="RhiE-like_linker"/>
    <property type="match status" value="1"/>
</dbReference>
<feature type="domain" description="Carrier" evidence="12">
    <location>
        <begin position="3177"/>
        <end position="3254"/>
    </location>
</feature>
<feature type="active site" description="Proton donor; for dehydratase activity" evidence="10">
    <location>
        <position position="1450"/>
    </location>
</feature>
<dbReference type="RefSeq" id="WP_329074518.1">
    <property type="nucleotide sequence ID" value="NZ_CP109495.1"/>
</dbReference>
<feature type="compositionally biased region" description="Low complexity" evidence="11">
    <location>
        <begin position="3134"/>
        <end position="3153"/>
    </location>
</feature>
<dbReference type="Pfam" id="PF00550">
    <property type="entry name" value="PP-binding"/>
    <property type="match status" value="4"/>
</dbReference>
<dbReference type="InterPro" id="IPR032821">
    <property type="entry name" value="PKS_assoc"/>
</dbReference>
<dbReference type="Proteomes" id="UP001432209">
    <property type="component" value="Chromosome"/>
</dbReference>
<feature type="compositionally biased region" description="Acidic residues" evidence="11">
    <location>
        <begin position="609"/>
        <end position="619"/>
    </location>
</feature>
<evidence type="ECO:0000256" key="1">
    <source>
        <dbReference type="ARBA" id="ARBA00004496"/>
    </source>
</evidence>
<evidence type="ECO:0000256" key="6">
    <source>
        <dbReference type="ARBA" id="ARBA00022679"/>
    </source>
</evidence>
<sequence>MISGTNRRDILERVRTGELSVTEAVTLMRADGHDGTEVVAYRAGWQRAEPAGAPPSSPGTRPLVVLDPAAAELPGLLATKGARVLRAVTGRTESPDASALPVGDDTAWERLWDRLDAEGETPRQVVVVTADGPERCLDAVYPVVRTLIRRPGGSPVAIACVAVGERGAESADALGGFCSIAALEDGRLRPVALSAVGLAAPVEAALRELALPAPPLRQVRVDADGRWVRTLTATELALDAGPDALGGVHLVSGGGGGIALRLAEELALGAGARLVLLGRSLPGTGVDDLVRRVRDAGSGGIRYVQGDVTRPDDVRRAVAQAHRAFGPVTDVLHLAGVNEDAYIVNKAPGAHARVLAPKLAGARALDEATRDEPLRHFTLFSSLAGYAGHPGQADYAAAGRALGGFAVRRAELVAAGSRRGRTVSVGWPLWADGGMTLSDTDRRAVEALQGMVAMPPRTGLSVLAAALRVDAPEIVVVHGHRARIEKFVRDRLASPAPAPSAARADATVGHPSGPGGGGLTGTARDLLLGEVSRLTRMKPGRLRPDQEFSALGIDSVMVKRLGTALEDRLGPMPATLLFDHRTVDDLAAYLVSHHGPALAASARASEPPADADADADADPDASRTGPSSTARSAPAGEGTRSGAGAPDDAIAVIGIAGRYPGARDIDELWQLLVEGRDAITEIPADRWDKARWTDRGERLPGTSYGRWGGFLDDMARFDSLFFSVAPREARRMDPAERLFLEVAWTALEDAGYTRDRLHHATRTDDGHAVGVFAGTTGLAYGLVGAEQWGRGNPVPAYSMEFSLANRLSWFLDVHGPSLAVDTACSASLTALHLACESLRHGECRMAIAGGAYLNLHPMKFGMLAEQRMMSPDGVCRAFGEGGNGLVPGEGVGAVVLKPLAAARADGDRVDAVIRATAISHGGRTNGYTVPSPKAHAAVIGSALRRSGIDPDTISCVEAHGTGTELGDPIEIEGLARVFGRSAERRAPVALGSLKPNIGHAEAAAGIAGLTKLVLQIRHRTLAPTLHSDPPNSRIDFEATPFRLQRTAEPWLVPGGGLRRAALSSFGAGGANAHAVIEECPAVRPDTTGEGQPPDEERLIPLSARTPDRLTAVAGRLAAFLTAPRSADVTLTDIAHTLRTGREDFEYRAAFVVRTREDLRTALLSYVATGAATATGRVTAETRPRPAAGPHDPTDPRDSAARWVRGEETAHTAADRLPAAHGTPRIVSLPGYPFSGPVHWPATAPPPSVSIPPPAGPPLAERAATGPGSAEYTVTLTPGHPWVADHLVDGAPVLAGTAHLELARAAAQLSTGGPVTELAGLRWRVPLVVAPDTPSAVRTRRDAGTVHIETVTGSADRTVVHATARAVLPDSAAPATGTPDPLDIESVRARCARDIDGATFYRGAAARGLVYGPSYRRVARLWCGDGLSLAELSPSGPGEERGGTTDPGLTDAALHAVHGAVPDWDEPATRPAAAELVRIHDGRTAPHYAVAELVTADPARGSVVCDVRTTDADGRVLVEITGLTVLRPSATDVPYLVPVWRVEPRSDVETVPAATGPALILTGGHDAGVGAALARRHGADGTVDTISLTTADAYRTLLEGCSPGTTVYFTGGVDTRRHSATDLDHLQDTQRRGCLSLFHLARSLTDLRPVGIRLVVLTSDSHPLPGHPVENPFAGSLHGMARTLSRELPSLDVVCVDLGRADLQRCAEQGDFSALVAAVAAERKSVPLAEVALRQGTRLVKRHTTARLSARTGSLPLRSGGRYLIVGGAGGLGRVVAEHLLRAYDARVLLTGRRDEERLPAGTLDGLRDAGGRLSYLSADVTDPADAHASVRRMHEEYGGVDGVLHTAFVLADRTIAQSDDETFDAAFAPRTRGTVALADALTAEDLDFFALFSSAVAHTGNPGQSNYTAGSTFLSAYGAYLADRLHWPVTVFDWGYWGDEGAVATPEHRARLARWGVRPLSAAEGLRAFRQVLGSGLTQVAPLRADTTELARVTPLHPGDRLSRTDDGVDTLRAPVAALDSALRAAGEPYAPDYLDAVDGYARLAVLDALRGAVPALAAGEARGERELAADLALRDDRRPLFDALLAALTASGLVTVDDGRYRVTTDRAEPGRRSTARGRLTDRFVRLGPTLDLVDDCAAALPDVLSGRRNGLEVLFPGGSDHRMAALYADDPRTRHFNDLTATAVRAAVADRVATEPGRRVRILEIGAGTGATTRAVLDAMDTLGIHRGLVSYDVTDISPSLVAAARGRLADGRPDMVFRTLDICGDLPDQGFDEDRYDIVVATNVLHATGDIRRTLAHTARLTAVGGMLAVNEATRVLDAVTPVFGLTDGWWSARDPELRLPHGPLLASGTWQALLAEAGFEQSRAFGVQGWSDEQAGQRLFVARRGAWSISAEPTVEHPRARSAQPPGRPVPAPESAGPADDLVARTTSHLRDLFADLLGMPPGELDVSAPLVSFGTDSLTVMEAVGRLEQEIGTVPRELLATGESVATVARTLTEARAPELAAALPAPPGTPDSTGHIQPSAPRLVPEAVPAGPAPAPTAPLGDGEPIAVVGIAGRYPGSGDLDTLWGHLVAGRRLITREPPGRRQQAGPVLSAGEQGWGGFLDDVDRFDPLLFRIAPREAERMDPAERLFLETAWEALEDAALPPARLRERSADRGEATGVFVGLMHHQYALLGADERARGNDVRALSAGWSVANRVSHTFGLTGPSMAVDTACSSALTALHLAVQSLRAGECGTALVGGVNLILHPSHHADLAAARMLSPGGAPRVFDTAADGIVTGEGVGALVVKRLSDAVRDGDRVHARILGSAVNADGPTDAYAVPRVEAQVELIARALRAAGVDARSVQYVEAQATGSPVGDPVELAALRRAYGVRAGGHHLRLGSVKPNTGHLEAASGMVQLAKVVLQLRHRTLAPTEGTDGSPTADGFEVPREPVPWPEQASGEPRRAAVSSFGAGGANAHVIVEEEPADTAPRGDGTSPPRALLLSARRPEILRAHAGRLAAFLRGSGASLDPRDVTHTLRVGREPLPARFGAVVRSLDDIVSVLDACAAAGPHPLLVESGTGGDRDEDGDHPAAVVRRWVEGSDTQADRAPEPGARVVSLPHYPFAAGRYWLRTSGTPTDDGPVPPVRRAGPSTPSASSVSSVPEPAATGVRPSEELSVPRTHPVPGDDNRPPAVVAMQRTVTEAICDLLGVAPSDIDPGDHLSDFGLDSVTMVQLADRLATVTGTDLTPPVLYGCRDMAALVDHLVAATDGLATVGPAGDHSPSSAAPAPAAGPAPSQAASRPEPATEPVTDAVTEAEPALVPTAFGALDEPVAVVGMAGAFPGSPDLDTFWDNLVRGRDLISEAPADRFGADARAFRGGFLDGVDRFDADFFQISPREARVMDPQHRLFLQTVWSAVEDSGHDPLDLAGTACGVFVGVASSEYGELAQERGADLDGQLMTGNDHSVLANRVSFLLDLRGPSEPVDTACSSSLVAVHRAVRALQTGECASAIAGGVNVIVAATGFEAFGRSGMLAPDGRCKSFDHRADGYVRGEGVGAVLLKPLSRALADGDHIHGVIAGSATNHGGRAASLTAPNPAAQAEVISRAQRRAGARPETIGYVEAHGTGTALGDPIEVTGLRTAFEPPAGSPTDGTFRQYCGLGSVKTNVGHLETAAGMAGLFKVLLALRHEMLPPTLHVERVNPLIKLADSPFHLVTSARPWFPVVDGATGTPLPRRAGVSSFGFGGTNAHLVVEEAPRPVRAVPRQAEGGDHLFVLSARDEDRLDAVARRLLDRIERWERDGRLHTVAPSDVARTLQTGRRHFAARLAVVAPSLVRVAEALRARVEDDGPRPAPGGRDGGRSRYDDGDVREALRRAAEGDLARLAGLWEAGTDVDFAILRAGTAGTRVPLPTYPFAPDRYWLPDAPVPVSEAPAAPIASAVARPPHDPPPPPAPSAPAPLVARTPDADSALRGHVRAAVADGIGIPAGDVDPTRDFASYGVDSIGAMRIMQTVQNRYGDHIPMAAILEHPSVDRLVTHLERHFVLPDEVPTSLDRRDGAGPAAPARLPAPPVTPRPRLVPFTADGPGTPVYCVFGDTGELTWLMRLVGQLGKAGPVIGVESPGFREGATPVGDIDVLAGLCAEAVAAAHPGGACRIAGQGVAGYVAAQTARLLHDRGLPVEELLLIGTPAPGERPRNETWTASLAEVAATLAGVWGAGRPANAADPAGGPEGEALARVCASLAVHAPLDTEALSARLELGTRWRSALVTAAASHRLPPIGGPERTTVVRAAAPGGAPGDYHRWIAPPPEIVDIDIEPWRLLSAGQAGRTAGRTPARPIAPRSPAASPVVAINRHGDSRRSIWAHNLYGEVSYAIYLSRHLGPHTPVIGLEQIGAAAADGEPRRYDSVEDMAAHYVGELRNHFPGEPYLLGGCSFGGVLAYEMARQLQLAGEEVSHLIAIDPIMPGTEAWDSVDWGTVTEMEAEAFSLVMLGNAMCQRWGVGEQIRLDSLTGLGLAAQLDLVARHIHDRSAAHPDRELIERQILVRHELMLHNGDLLQAYRPEPLRSAVPTTLFHATEGFLAPGNSNDLPAVPRTSADRSNGLAEFVGPHLTIHEMRADHHTIAHDENLARIAGMLSPVLNTRTFPSSLFPASLSPAGPDATR</sequence>
<dbReference type="SMART" id="SM00825">
    <property type="entry name" value="PKS_KS"/>
    <property type="match status" value="3"/>
</dbReference>
<feature type="domain" description="Carrier" evidence="12">
    <location>
        <begin position="518"/>
        <end position="594"/>
    </location>
</feature>
<dbReference type="InterPro" id="IPR018201">
    <property type="entry name" value="Ketoacyl_synth_AS"/>
</dbReference>
<dbReference type="InterPro" id="IPR049551">
    <property type="entry name" value="PKS_DH_C"/>
</dbReference>
<dbReference type="InterPro" id="IPR029063">
    <property type="entry name" value="SAM-dependent_MTases_sf"/>
</dbReference>
<feature type="region of interest" description="Disordered" evidence="11">
    <location>
        <begin position="600"/>
        <end position="646"/>
    </location>
</feature>
<dbReference type="InterPro" id="IPR013217">
    <property type="entry name" value="Methyltransf_12"/>
</dbReference>
<dbReference type="InterPro" id="IPR020806">
    <property type="entry name" value="PKS_PP-bd"/>
</dbReference>
<feature type="region of interest" description="Disordered" evidence="11">
    <location>
        <begin position="495"/>
        <end position="521"/>
    </location>
</feature>
<evidence type="ECO:0000256" key="5">
    <source>
        <dbReference type="ARBA" id="ARBA00022553"/>
    </source>
</evidence>
<feature type="domain" description="PKS/mFAS DH" evidence="14">
    <location>
        <begin position="1251"/>
        <end position="1533"/>
    </location>
</feature>
<dbReference type="Gene3D" id="3.10.129.110">
    <property type="entry name" value="Polyketide synthase dehydratase"/>
    <property type="match status" value="1"/>
</dbReference>
<dbReference type="Gene3D" id="3.40.50.720">
    <property type="entry name" value="NAD(P)-binding Rossmann-like Domain"/>
    <property type="match status" value="2"/>
</dbReference>
<proteinExistence type="predicted"/>
<dbReference type="Pfam" id="PF08659">
    <property type="entry name" value="KR"/>
    <property type="match status" value="2"/>
</dbReference>
<organism evidence="15 16">
    <name type="scientific">Streptomyces niveus</name>
    <name type="common">Streptomyces spheroides</name>
    <dbReference type="NCBI Taxonomy" id="193462"/>
    <lineage>
        <taxon>Bacteria</taxon>
        <taxon>Bacillati</taxon>
        <taxon>Actinomycetota</taxon>
        <taxon>Actinomycetes</taxon>
        <taxon>Kitasatosporales</taxon>
        <taxon>Streptomycetaceae</taxon>
        <taxon>Streptomyces</taxon>
    </lineage>
</organism>
<dbReference type="PROSITE" id="PS00012">
    <property type="entry name" value="PHOSPHOPANTETHEINE"/>
    <property type="match status" value="1"/>
</dbReference>
<dbReference type="InterPro" id="IPR020841">
    <property type="entry name" value="PKS_Beta-ketoAc_synthase_dom"/>
</dbReference>
<evidence type="ECO:0000259" key="12">
    <source>
        <dbReference type="PROSITE" id="PS50075"/>
    </source>
</evidence>
<dbReference type="InterPro" id="IPR029058">
    <property type="entry name" value="AB_hydrolase_fold"/>
</dbReference>
<dbReference type="SUPFAM" id="SSF53335">
    <property type="entry name" value="S-adenosyl-L-methionine-dependent methyltransferases"/>
    <property type="match status" value="1"/>
</dbReference>
<keyword evidence="7" id="KW-0677">Repeat</keyword>
<evidence type="ECO:0000256" key="8">
    <source>
        <dbReference type="ARBA" id="ARBA00023268"/>
    </source>
</evidence>
<feature type="active site" description="Proton acceptor; for dehydratase activity" evidence="10">
    <location>
        <position position="1285"/>
    </location>
</feature>
<evidence type="ECO:0000259" key="14">
    <source>
        <dbReference type="PROSITE" id="PS52019"/>
    </source>
</evidence>
<feature type="region of interest" description="Disordered" evidence="11">
    <location>
        <begin position="3118"/>
        <end position="3176"/>
    </location>
</feature>
<dbReference type="InterPro" id="IPR013968">
    <property type="entry name" value="PKS_KR"/>
</dbReference>
<dbReference type="SMART" id="SM00823">
    <property type="entry name" value="PKS_PP"/>
    <property type="match status" value="4"/>
</dbReference>
<keyword evidence="6" id="KW-0808">Transferase</keyword>
<dbReference type="CDD" id="cd00833">
    <property type="entry name" value="PKS"/>
    <property type="match status" value="3"/>
</dbReference>
<dbReference type="Gene3D" id="1.10.1240.100">
    <property type="match status" value="3"/>
</dbReference>
<dbReference type="Gene3D" id="1.10.1200.10">
    <property type="entry name" value="ACP-like"/>
    <property type="match status" value="4"/>
</dbReference>
<dbReference type="InterPro" id="IPR054514">
    <property type="entry name" value="RhiE-like_linker"/>
</dbReference>
<dbReference type="InterPro" id="IPR016039">
    <property type="entry name" value="Thiolase-like"/>
</dbReference>
<feature type="region of interest" description="Disordered" evidence="11">
    <location>
        <begin position="1244"/>
        <end position="1268"/>
    </location>
</feature>
<evidence type="ECO:0000256" key="3">
    <source>
        <dbReference type="ARBA" id="ARBA00022450"/>
    </source>
</evidence>
<feature type="region of interest" description="Disordered" evidence="11">
    <location>
        <begin position="3830"/>
        <end position="3851"/>
    </location>
</feature>
<feature type="compositionally biased region" description="Low complexity" evidence="11">
    <location>
        <begin position="495"/>
        <end position="511"/>
    </location>
</feature>
<dbReference type="InterPro" id="IPR049900">
    <property type="entry name" value="PKS_mFAS_DH"/>
</dbReference>
<feature type="region of interest" description="N-terminal hotdog fold" evidence="10">
    <location>
        <begin position="1251"/>
        <end position="1372"/>
    </location>
</feature>
<dbReference type="SUPFAM" id="SSF53901">
    <property type="entry name" value="Thiolase-like"/>
    <property type="match status" value="3"/>
</dbReference>
<feature type="region of interest" description="C-terminal hotdog fold" evidence="10">
    <location>
        <begin position="1391"/>
        <end position="1533"/>
    </location>
</feature>
<dbReference type="Pfam" id="PF02801">
    <property type="entry name" value="Ketoacyl-synt_C"/>
    <property type="match status" value="3"/>
</dbReference>
<dbReference type="CDD" id="cd08953">
    <property type="entry name" value="KR_2_SDR_x"/>
    <property type="match status" value="2"/>
</dbReference>
<accession>A0ABZ1ZX95</accession>
<dbReference type="SUPFAM" id="SSF51735">
    <property type="entry name" value="NAD(P)-binding Rossmann-fold domains"/>
    <property type="match status" value="3"/>
</dbReference>
<dbReference type="InterPro" id="IPR009081">
    <property type="entry name" value="PP-bd_ACP"/>
</dbReference>
<evidence type="ECO:0000256" key="10">
    <source>
        <dbReference type="PROSITE-ProRule" id="PRU01363"/>
    </source>
</evidence>
<dbReference type="InterPro" id="IPR006162">
    <property type="entry name" value="Ppantetheine_attach_site"/>
</dbReference>
<feature type="region of interest" description="Disordered" evidence="11">
    <location>
        <begin position="3925"/>
        <end position="3946"/>
    </location>
</feature>
<dbReference type="SMART" id="SM01294">
    <property type="entry name" value="PKS_PP_betabranch"/>
    <property type="match status" value="2"/>
</dbReference>
<dbReference type="InterPro" id="IPR050091">
    <property type="entry name" value="PKS_NRPS_Biosynth_Enz"/>
</dbReference>
<dbReference type="PANTHER" id="PTHR43775">
    <property type="entry name" value="FATTY ACID SYNTHASE"/>
    <property type="match status" value="1"/>
</dbReference>
<dbReference type="PROSITE" id="PS50075">
    <property type="entry name" value="CARRIER"/>
    <property type="match status" value="4"/>
</dbReference>
<dbReference type="InterPro" id="IPR036736">
    <property type="entry name" value="ACP-like_sf"/>
</dbReference>
<dbReference type="Pfam" id="PF16197">
    <property type="entry name" value="KAsynt_C_assoc"/>
    <property type="match status" value="2"/>
</dbReference>
<feature type="domain" description="Carrier" evidence="12">
    <location>
        <begin position="3951"/>
        <end position="4028"/>
    </location>
</feature>
<comment type="subcellular location">
    <subcellularLocation>
        <location evidence="1">Cytoplasm</location>
    </subcellularLocation>
</comment>
<dbReference type="Pfam" id="PF00975">
    <property type="entry name" value="Thioesterase"/>
    <property type="match status" value="2"/>
</dbReference>
<evidence type="ECO:0000256" key="7">
    <source>
        <dbReference type="ARBA" id="ARBA00022737"/>
    </source>
</evidence>
<feature type="domain" description="Ketosynthase family 3 (KS3)" evidence="13">
    <location>
        <begin position="647"/>
        <end position="1078"/>
    </location>
</feature>
<dbReference type="CDD" id="cd02440">
    <property type="entry name" value="AdoMet_MTases"/>
    <property type="match status" value="1"/>
</dbReference>
<feature type="compositionally biased region" description="Pro residues" evidence="11">
    <location>
        <begin position="3932"/>
        <end position="3942"/>
    </location>
</feature>
<evidence type="ECO:0000259" key="13">
    <source>
        <dbReference type="PROSITE" id="PS52004"/>
    </source>
</evidence>
<keyword evidence="9" id="KW-0012">Acyltransferase</keyword>
<dbReference type="InterPro" id="IPR042104">
    <property type="entry name" value="PKS_dehydratase_sf"/>
</dbReference>
<dbReference type="PROSITE" id="PS52004">
    <property type="entry name" value="KS3_2"/>
    <property type="match status" value="3"/>
</dbReference>
<feature type="domain" description="Ketosynthase family 3 (KS3)" evidence="13">
    <location>
        <begin position="3315"/>
        <end position="3740"/>
    </location>
</feature>
<dbReference type="InterPro" id="IPR049552">
    <property type="entry name" value="PKS_DH_N"/>
</dbReference>
<dbReference type="InterPro" id="IPR020807">
    <property type="entry name" value="PKS_DH"/>
</dbReference>
<evidence type="ECO:0000256" key="9">
    <source>
        <dbReference type="ARBA" id="ARBA00023315"/>
    </source>
</evidence>
<comment type="pathway">
    <text evidence="2">Antibiotic biosynthesis.</text>
</comment>
<keyword evidence="8" id="KW-0511">Multifunctional enzyme</keyword>
<evidence type="ECO:0000256" key="11">
    <source>
        <dbReference type="SAM" id="MobiDB-lite"/>
    </source>
</evidence>
<dbReference type="Pfam" id="PF08242">
    <property type="entry name" value="Methyltransf_12"/>
    <property type="match status" value="1"/>
</dbReference>
<dbReference type="InterPro" id="IPR001031">
    <property type="entry name" value="Thioesterase"/>
</dbReference>
<dbReference type="PANTHER" id="PTHR43775:SF37">
    <property type="entry name" value="SI:DKEY-61P9.11"/>
    <property type="match status" value="1"/>
</dbReference>
<gene>
    <name evidence="15" type="ORF">OG442_04565</name>
</gene>
<evidence type="ECO:0000313" key="15">
    <source>
        <dbReference type="EMBL" id="WUX50871.1"/>
    </source>
</evidence>
<keyword evidence="16" id="KW-1185">Reference proteome</keyword>
<feature type="region of interest" description="Disordered" evidence="11">
    <location>
        <begin position="1172"/>
        <end position="1199"/>
    </location>
</feature>